<keyword evidence="2" id="KW-1185">Reference proteome</keyword>
<gene>
    <name evidence="1" type="ORF">L2E82_35635</name>
</gene>
<protein>
    <submittedName>
        <fullName evidence="1">Uncharacterized protein</fullName>
    </submittedName>
</protein>
<organism evidence="1 2">
    <name type="scientific">Cichorium intybus</name>
    <name type="common">Chicory</name>
    <dbReference type="NCBI Taxonomy" id="13427"/>
    <lineage>
        <taxon>Eukaryota</taxon>
        <taxon>Viridiplantae</taxon>
        <taxon>Streptophyta</taxon>
        <taxon>Embryophyta</taxon>
        <taxon>Tracheophyta</taxon>
        <taxon>Spermatophyta</taxon>
        <taxon>Magnoliopsida</taxon>
        <taxon>eudicotyledons</taxon>
        <taxon>Gunneridae</taxon>
        <taxon>Pentapetalae</taxon>
        <taxon>asterids</taxon>
        <taxon>campanulids</taxon>
        <taxon>Asterales</taxon>
        <taxon>Asteraceae</taxon>
        <taxon>Cichorioideae</taxon>
        <taxon>Cichorieae</taxon>
        <taxon>Cichoriinae</taxon>
        <taxon>Cichorium</taxon>
    </lineage>
</organism>
<accession>A0ACB9BPB7</accession>
<evidence type="ECO:0000313" key="2">
    <source>
        <dbReference type="Proteomes" id="UP001055811"/>
    </source>
</evidence>
<dbReference type="Proteomes" id="UP001055811">
    <property type="component" value="Linkage Group LG06"/>
</dbReference>
<name>A0ACB9BPB7_CICIN</name>
<proteinExistence type="predicted"/>
<sequence>MSHLPFSSTFTSPYHQIRFQKNVFMAFIIHIIRIFSFTSVLDTTGSDTIIPASLCSVKLHSDLQSFTPIGGKTLVYCGFLSRPPYSCLRLAQICCSL</sequence>
<reference evidence="2" key="1">
    <citation type="journal article" date="2022" name="Mol. Ecol. Resour.">
        <title>The genomes of chicory, endive, great burdock and yacon provide insights into Asteraceae palaeo-polyploidization history and plant inulin production.</title>
        <authorList>
            <person name="Fan W."/>
            <person name="Wang S."/>
            <person name="Wang H."/>
            <person name="Wang A."/>
            <person name="Jiang F."/>
            <person name="Liu H."/>
            <person name="Zhao H."/>
            <person name="Xu D."/>
            <person name="Zhang Y."/>
        </authorList>
    </citation>
    <scope>NUCLEOTIDE SEQUENCE [LARGE SCALE GENOMIC DNA]</scope>
    <source>
        <strain evidence="2">cv. Punajuju</strain>
    </source>
</reference>
<reference evidence="1 2" key="2">
    <citation type="journal article" date="2022" name="Mol. Ecol. Resour.">
        <title>The genomes of chicory, endive, great burdock and yacon provide insights into Asteraceae paleo-polyploidization history and plant inulin production.</title>
        <authorList>
            <person name="Fan W."/>
            <person name="Wang S."/>
            <person name="Wang H."/>
            <person name="Wang A."/>
            <person name="Jiang F."/>
            <person name="Liu H."/>
            <person name="Zhao H."/>
            <person name="Xu D."/>
            <person name="Zhang Y."/>
        </authorList>
    </citation>
    <scope>NUCLEOTIDE SEQUENCE [LARGE SCALE GENOMIC DNA]</scope>
    <source>
        <strain evidence="2">cv. Punajuju</strain>
        <tissue evidence="1">Leaves</tissue>
    </source>
</reference>
<comment type="caution">
    <text evidence="1">The sequence shown here is derived from an EMBL/GenBank/DDBJ whole genome shotgun (WGS) entry which is preliminary data.</text>
</comment>
<evidence type="ECO:0000313" key="1">
    <source>
        <dbReference type="EMBL" id="KAI3723874.1"/>
    </source>
</evidence>
<dbReference type="EMBL" id="CM042014">
    <property type="protein sequence ID" value="KAI3723874.1"/>
    <property type="molecule type" value="Genomic_DNA"/>
</dbReference>